<accession>A0A6P6AXA8</accession>
<sequence length="106" mass="12098">MANGMVLKLLSAFSLAYSANPKFKFLGPQLLTRFAISLASVVQARNNAQIMITSSLDVFSNQLFITTMHKIERPFKFENQMEVGKKWKEVTKYDEVLHINNKDKEG</sequence>
<keyword evidence="1" id="KW-0732">Signal</keyword>
<name>A0A6P6AXA8_DURZI</name>
<dbReference type="RefSeq" id="XP_022769562.1">
    <property type="nucleotide sequence ID" value="XM_022913827.1"/>
</dbReference>
<protein>
    <submittedName>
        <fullName evidence="3">Dolichyl-diphosphooligosaccharide--protein glycosyltransferase 48 kDa subunit-like</fullName>
    </submittedName>
</protein>
<dbReference type="PANTHER" id="PTHR10830:SF0">
    <property type="entry name" value="DOLICHYL-DIPHOSPHOOLIGOSACCHARIDE--PROTEIN GLYCOSYLTRANSFERASE 48 KDA SUBUNIT"/>
    <property type="match status" value="1"/>
</dbReference>
<dbReference type="GO" id="GO:0018279">
    <property type="term" value="P:protein N-linked glycosylation via asparagine"/>
    <property type="evidence" value="ECO:0007669"/>
    <property type="project" value="InterPro"/>
</dbReference>
<dbReference type="GO" id="GO:0008250">
    <property type="term" value="C:oligosaccharyltransferase complex"/>
    <property type="evidence" value="ECO:0007669"/>
    <property type="project" value="TreeGrafter"/>
</dbReference>
<gene>
    <name evidence="3" type="primary">LOC111313127</name>
</gene>
<dbReference type="Proteomes" id="UP000515121">
    <property type="component" value="Unplaced"/>
</dbReference>
<dbReference type="PANTHER" id="PTHR10830">
    <property type="entry name" value="DOLICHYL-DIPHOSPHOOLIGOSACCHARIDE--PROTEIN GLYCOSYLTRANSFERASE 48 KDA SUBUNIT"/>
    <property type="match status" value="1"/>
</dbReference>
<feature type="signal peptide" evidence="1">
    <location>
        <begin position="1"/>
        <end position="18"/>
    </location>
</feature>
<dbReference type="GeneID" id="111313127"/>
<dbReference type="InterPro" id="IPR005013">
    <property type="entry name" value="DDOST_48_kDa_subunit"/>
</dbReference>
<evidence type="ECO:0000313" key="3">
    <source>
        <dbReference type="RefSeq" id="XP_022769562.1"/>
    </source>
</evidence>
<proteinExistence type="predicted"/>
<dbReference type="UniPathway" id="UPA00378"/>
<reference evidence="3" key="1">
    <citation type="submission" date="2025-08" db="UniProtKB">
        <authorList>
            <consortium name="RefSeq"/>
        </authorList>
    </citation>
    <scope>IDENTIFICATION</scope>
    <source>
        <tissue evidence="3">Fruit stalk</tissue>
    </source>
</reference>
<organism evidence="2 3">
    <name type="scientific">Durio zibethinus</name>
    <name type="common">Durian</name>
    <dbReference type="NCBI Taxonomy" id="66656"/>
    <lineage>
        <taxon>Eukaryota</taxon>
        <taxon>Viridiplantae</taxon>
        <taxon>Streptophyta</taxon>
        <taxon>Embryophyta</taxon>
        <taxon>Tracheophyta</taxon>
        <taxon>Spermatophyta</taxon>
        <taxon>Magnoliopsida</taxon>
        <taxon>eudicotyledons</taxon>
        <taxon>Gunneridae</taxon>
        <taxon>Pentapetalae</taxon>
        <taxon>rosids</taxon>
        <taxon>malvids</taxon>
        <taxon>Malvales</taxon>
        <taxon>Malvaceae</taxon>
        <taxon>Helicteroideae</taxon>
        <taxon>Durio</taxon>
    </lineage>
</organism>
<feature type="chain" id="PRO_5028414992" evidence="1">
    <location>
        <begin position="19"/>
        <end position="106"/>
    </location>
</feature>
<dbReference type="KEGG" id="dzi:111313127"/>
<dbReference type="OrthoDB" id="29105at2759"/>
<evidence type="ECO:0000313" key="2">
    <source>
        <dbReference type="Proteomes" id="UP000515121"/>
    </source>
</evidence>
<evidence type="ECO:0000256" key="1">
    <source>
        <dbReference type="SAM" id="SignalP"/>
    </source>
</evidence>
<dbReference type="AlphaFoldDB" id="A0A6P6AXA8"/>
<keyword evidence="2" id="KW-1185">Reference proteome</keyword>